<evidence type="ECO:0000313" key="1">
    <source>
        <dbReference type="EMBL" id="CAF1423923.1"/>
    </source>
</evidence>
<gene>
    <name evidence="1" type="ORF">IZO911_LOCUS40844</name>
    <name evidence="2" type="ORF">KXQ929_LOCUS25894</name>
</gene>
<dbReference type="AlphaFoldDB" id="A0A815MQS6"/>
<proteinExistence type="predicted"/>
<sequence>MPARIHHILFEKKFDDISTQHRATTDNVIVTDVERRGAFVSEINTILIKKSKKKKHLLPPVILQLMRLRFPTDLDKDKPLEGAVDVSIDDFVQWTRNVM</sequence>
<dbReference type="Proteomes" id="UP000663860">
    <property type="component" value="Unassembled WGS sequence"/>
</dbReference>
<dbReference type="EMBL" id="CAJNOE010001446">
    <property type="protein sequence ID" value="CAF1423923.1"/>
    <property type="molecule type" value="Genomic_DNA"/>
</dbReference>
<dbReference type="EMBL" id="CAJOBB010002288">
    <property type="protein sequence ID" value="CAF3955921.1"/>
    <property type="molecule type" value="Genomic_DNA"/>
</dbReference>
<reference evidence="1" key="1">
    <citation type="submission" date="2021-02" db="EMBL/GenBank/DDBJ databases">
        <authorList>
            <person name="Nowell W R."/>
        </authorList>
    </citation>
    <scope>NUCLEOTIDE SEQUENCE</scope>
</reference>
<protein>
    <submittedName>
        <fullName evidence="1">Uncharacterized protein</fullName>
    </submittedName>
</protein>
<organism evidence="1 3">
    <name type="scientific">Adineta steineri</name>
    <dbReference type="NCBI Taxonomy" id="433720"/>
    <lineage>
        <taxon>Eukaryota</taxon>
        <taxon>Metazoa</taxon>
        <taxon>Spiralia</taxon>
        <taxon>Gnathifera</taxon>
        <taxon>Rotifera</taxon>
        <taxon>Eurotatoria</taxon>
        <taxon>Bdelloidea</taxon>
        <taxon>Adinetida</taxon>
        <taxon>Adinetidae</taxon>
        <taxon>Adineta</taxon>
    </lineage>
</organism>
<evidence type="ECO:0000313" key="3">
    <source>
        <dbReference type="Proteomes" id="UP000663860"/>
    </source>
</evidence>
<comment type="caution">
    <text evidence="1">The sequence shown here is derived from an EMBL/GenBank/DDBJ whole genome shotgun (WGS) entry which is preliminary data.</text>
</comment>
<name>A0A815MQS6_9BILA</name>
<accession>A0A815MQS6</accession>
<dbReference type="Proteomes" id="UP000663868">
    <property type="component" value="Unassembled WGS sequence"/>
</dbReference>
<evidence type="ECO:0000313" key="2">
    <source>
        <dbReference type="EMBL" id="CAF3955921.1"/>
    </source>
</evidence>